<evidence type="ECO:0000259" key="14">
    <source>
        <dbReference type="PROSITE" id="PS50885"/>
    </source>
</evidence>
<accession>A0ABY3SN14</accession>
<evidence type="ECO:0000313" key="16">
    <source>
        <dbReference type="Proteomes" id="UP001649230"/>
    </source>
</evidence>
<dbReference type="Pfam" id="PF06580">
    <property type="entry name" value="His_kinase"/>
    <property type="match status" value="1"/>
</dbReference>
<dbReference type="InterPro" id="IPR050640">
    <property type="entry name" value="Bact_2-comp_sensor_kinase"/>
</dbReference>
<dbReference type="PROSITE" id="PS50109">
    <property type="entry name" value="HIS_KIN"/>
    <property type="match status" value="1"/>
</dbReference>
<name>A0ABY3SN14_9BACL</name>
<dbReference type="SMART" id="SM00387">
    <property type="entry name" value="HATPase_c"/>
    <property type="match status" value="1"/>
</dbReference>
<evidence type="ECO:0000256" key="4">
    <source>
        <dbReference type="ARBA" id="ARBA00022475"/>
    </source>
</evidence>
<dbReference type="Gene3D" id="3.30.565.10">
    <property type="entry name" value="Histidine kinase-like ATPase, C-terminal domain"/>
    <property type="match status" value="1"/>
</dbReference>
<feature type="domain" description="Histidine kinase" evidence="13">
    <location>
        <begin position="461"/>
        <end position="570"/>
    </location>
</feature>
<evidence type="ECO:0000256" key="3">
    <source>
        <dbReference type="ARBA" id="ARBA00012438"/>
    </source>
</evidence>
<keyword evidence="11 12" id="KW-0472">Membrane</keyword>
<dbReference type="Pfam" id="PF02518">
    <property type="entry name" value="HATPase_c"/>
    <property type="match status" value="1"/>
</dbReference>
<evidence type="ECO:0000259" key="13">
    <source>
        <dbReference type="PROSITE" id="PS50109"/>
    </source>
</evidence>
<proteinExistence type="predicted"/>
<keyword evidence="16" id="KW-1185">Reference proteome</keyword>
<evidence type="ECO:0000256" key="1">
    <source>
        <dbReference type="ARBA" id="ARBA00000085"/>
    </source>
</evidence>
<evidence type="ECO:0000256" key="2">
    <source>
        <dbReference type="ARBA" id="ARBA00004651"/>
    </source>
</evidence>
<dbReference type="SUPFAM" id="SSF158472">
    <property type="entry name" value="HAMP domain-like"/>
    <property type="match status" value="1"/>
</dbReference>
<evidence type="ECO:0000256" key="5">
    <source>
        <dbReference type="ARBA" id="ARBA00022553"/>
    </source>
</evidence>
<evidence type="ECO:0000256" key="11">
    <source>
        <dbReference type="ARBA" id="ARBA00023136"/>
    </source>
</evidence>
<dbReference type="Pfam" id="PF00672">
    <property type="entry name" value="HAMP"/>
    <property type="match status" value="1"/>
</dbReference>
<evidence type="ECO:0000256" key="9">
    <source>
        <dbReference type="ARBA" id="ARBA00022840"/>
    </source>
</evidence>
<comment type="catalytic activity">
    <reaction evidence="1">
        <text>ATP + protein L-histidine = ADP + protein N-phospho-L-histidine.</text>
        <dbReference type="EC" id="2.7.13.3"/>
    </reaction>
</comment>
<feature type="transmembrane region" description="Helical" evidence="12">
    <location>
        <begin position="282"/>
        <end position="301"/>
    </location>
</feature>
<dbReference type="Gene3D" id="6.10.340.10">
    <property type="match status" value="1"/>
</dbReference>
<keyword evidence="7" id="KW-0547">Nucleotide-binding</keyword>
<keyword evidence="10" id="KW-0902">Two-component regulatory system</keyword>
<organism evidence="15 16">
    <name type="scientific">Paenibacillus hexagrammi</name>
    <dbReference type="NCBI Taxonomy" id="2908839"/>
    <lineage>
        <taxon>Bacteria</taxon>
        <taxon>Bacillati</taxon>
        <taxon>Bacillota</taxon>
        <taxon>Bacilli</taxon>
        <taxon>Bacillales</taxon>
        <taxon>Paenibacillaceae</taxon>
        <taxon>Paenibacillus</taxon>
    </lineage>
</organism>
<dbReference type="GO" id="GO:0016301">
    <property type="term" value="F:kinase activity"/>
    <property type="evidence" value="ECO:0007669"/>
    <property type="project" value="UniProtKB-KW"/>
</dbReference>
<dbReference type="SMART" id="SM00304">
    <property type="entry name" value="HAMP"/>
    <property type="match status" value="1"/>
</dbReference>
<evidence type="ECO:0000313" key="15">
    <source>
        <dbReference type="EMBL" id="UJF34815.1"/>
    </source>
</evidence>
<reference evidence="15 16" key="1">
    <citation type="journal article" date="2024" name="Int. J. Syst. Evol. Microbiol.">
        <title>Paenibacillus hexagrammi sp. nov., a novel bacterium isolated from the gut content of Hexagrammos agrammus.</title>
        <authorList>
            <person name="Jung H.K."/>
            <person name="Kim D.G."/>
            <person name="Zin H."/>
            <person name="Park J."/>
            <person name="Jung H."/>
            <person name="Kim Y.O."/>
            <person name="Kong H.J."/>
            <person name="Kim J.W."/>
            <person name="Kim Y.S."/>
        </authorList>
    </citation>
    <scope>NUCLEOTIDE SEQUENCE [LARGE SCALE GENOMIC DNA]</scope>
    <source>
        <strain evidence="15 16">YPD9-1</strain>
    </source>
</reference>
<dbReference type="PROSITE" id="PS50885">
    <property type="entry name" value="HAMP"/>
    <property type="match status" value="1"/>
</dbReference>
<dbReference type="InterPro" id="IPR003594">
    <property type="entry name" value="HATPase_dom"/>
</dbReference>
<feature type="transmembrane region" description="Helical" evidence="12">
    <location>
        <begin position="12"/>
        <end position="36"/>
    </location>
</feature>
<dbReference type="PANTHER" id="PTHR34220:SF7">
    <property type="entry name" value="SENSOR HISTIDINE KINASE YPDA"/>
    <property type="match status" value="1"/>
</dbReference>
<evidence type="ECO:0000256" key="10">
    <source>
        <dbReference type="ARBA" id="ARBA00023012"/>
    </source>
</evidence>
<dbReference type="EMBL" id="CP090978">
    <property type="protein sequence ID" value="UJF34815.1"/>
    <property type="molecule type" value="Genomic_DNA"/>
</dbReference>
<dbReference type="SUPFAM" id="SSF55874">
    <property type="entry name" value="ATPase domain of HSP90 chaperone/DNA topoisomerase II/histidine kinase"/>
    <property type="match status" value="1"/>
</dbReference>
<comment type="subcellular location">
    <subcellularLocation>
        <location evidence="2">Cell membrane</location>
        <topology evidence="2">Multi-pass membrane protein</topology>
    </subcellularLocation>
</comment>
<dbReference type="RefSeq" id="WP_235121388.1">
    <property type="nucleotide sequence ID" value="NZ_CP090978.1"/>
</dbReference>
<keyword evidence="4" id="KW-1003">Cell membrane</keyword>
<dbReference type="CDD" id="cd18773">
    <property type="entry name" value="PDC1_HK_sensor"/>
    <property type="match status" value="1"/>
</dbReference>
<evidence type="ECO:0000256" key="12">
    <source>
        <dbReference type="SAM" id="Phobius"/>
    </source>
</evidence>
<keyword evidence="5" id="KW-0597">Phosphoprotein</keyword>
<keyword evidence="8 15" id="KW-0418">Kinase</keyword>
<keyword evidence="12" id="KW-1133">Transmembrane helix</keyword>
<evidence type="ECO:0000256" key="6">
    <source>
        <dbReference type="ARBA" id="ARBA00022679"/>
    </source>
</evidence>
<keyword evidence="12" id="KW-0812">Transmembrane</keyword>
<dbReference type="Proteomes" id="UP001649230">
    <property type="component" value="Chromosome"/>
</dbReference>
<dbReference type="PANTHER" id="PTHR34220">
    <property type="entry name" value="SENSOR HISTIDINE KINASE YPDA"/>
    <property type="match status" value="1"/>
</dbReference>
<dbReference type="InterPro" id="IPR005467">
    <property type="entry name" value="His_kinase_dom"/>
</dbReference>
<keyword evidence="9" id="KW-0067">ATP-binding</keyword>
<sequence>MNDWTRLFRRSLHVKLTAASIAVMLLSIVIIVGFGYNSVHVILKENMSRYMEENINKANENFDMIVQDADRMNAIISMNESLVMNGLERESFIPDMDWFNSTKQINTSLDSLFSMKENLYIGISVLGNNGQLYKAGSPRVNGETFHEPWVSQVMKSQSSVLLKRETGAYGLSESDNYVLTVARAIRRYGEIKGIVLTDIDYNVLKDIYSLKDKPEAEFLLLDENRKVVFDSAEPSSSKDEPEHSDQETMVVESTSPISHWTARAVISNEVLLKEFYKFTREMFIVVITIVLVCLLLLTIVIRKITRNIKELRNAMEAVKRGNLAATPHIQSPDEIGQLSRMFVSMMNQVQRLLDDISRKEHEKREAELQALHSQINPHFLCNTLNTIRFLAQLQNITNISEVSASLIRLLRITIDNKERYITMEDELTHVKSYLTIQRYKYMDKISTEFYVQDEVLACKTIKMIVQPLVENAIIHGIEPSGRDGVITIKVYADEGQVIVKVTDNGLGMTHEQIEQIMHGKPKLSGSRFSGIGIPNIQQRLNMFYGDAGRVRVYSQPGMFTSVEVAWPAHV</sequence>
<dbReference type="CDD" id="cd06225">
    <property type="entry name" value="HAMP"/>
    <property type="match status" value="1"/>
</dbReference>
<keyword evidence="6" id="KW-0808">Transferase</keyword>
<dbReference type="InterPro" id="IPR036890">
    <property type="entry name" value="HATPase_C_sf"/>
</dbReference>
<dbReference type="InterPro" id="IPR010559">
    <property type="entry name" value="Sig_transdc_His_kin_internal"/>
</dbReference>
<dbReference type="EC" id="2.7.13.3" evidence="3"/>
<dbReference type="InterPro" id="IPR003660">
    <property type="entry name" value="HAMP_dom"/>
</dbReference>
<feature type="domain" description="HAMP" evidence="14">
    <location>
        <begin position="302"/>
        <end position="354"/>
    </location>
</feature>
<gene>
    <name evidence="15" type="ORF">L0M14_06570</name>
</gene>
<evidence type="ECO:0000256" key="7">
    <source>
        <dbReference type="ARBA" id="ARBA00022741"/>
    </source>
</evidence>
<protein>
    <recommendedName>
        <fullName evidence="3">histidine kinase</fullName>
        <ecNumber evidence="3">2.7.13.3</ecNumber>
    </recommendedName>
</protein>
<evidence type="ECO:0000256" key="8">
    <source>
        <dbReference type="ARBA" id="ARBA00022777"/>
    </source>
</evidence>